<evidence type="ECO:0000313" key="2">
    <source>
        <dbReference type="EMBL" id="MDT9002307.1"/>
    </source>
</evidence>
<feature type="signal peptide" evidence="1">
    <location>
        <begin position="1"/>
        <end position="26"/>
    </location>
</feature>
<evidence type="ECO:0000256" key="1">
    <source>
        <dbReference type="SAM" id="SignalP"/>
    </source>
</evidence>
<reference evidence="2" key="1">
    <citation type="submission" date="2023-09" db="EMBL/GenBank/DDBJ databases">
        <title>Paucibacter sp. APW11 Genome sequencing and assembly.</title>
        <authorList>
            <person name="Kim I."/>
        </authorList>
    </citation>
    <scope>NUCLEOTIDE SEQUENCE</scope>
    <source>
        <strain evidence="2">APW11</strain>
    </source>
</reference>
<dbReference type="Pfam" id="PF10001">
    <property type="entry name" value="DUF2242"/>
    <property type="match status" value="1"/>
</dbReference>
<keyword evidence="1" id="KW-0732">Signal</keyword>
<proteinExistence type="predicted"/>
<organism evidence="2 3">
    <name type="scientific">Roseateles aquae</name>
    <dbReference type="NCBI Taxonomy" id="3077235"/>
    <lineage>
        <taxon>Bacteria</taxon>
        <taxon>Pseudomonadati</taxon>
        <taxon>Pseudomonadota</taxon>
        <taxon>Betaproteobacteria</taxon>
        <taxon>Burkholderiales</taxon>
        <taxon>Sphaerotilaceae</taxon>
        <taxon>Roseateles</taxon>
    </lineage>
</organism>
<protein>
    <submittedName>
        <fullName evidence="2">DUF2242 domain-containing protein</fullName>
    </submittedName>
</protein>
<dbReference type="EMBL" id="JAVXZY010000014">
    <property type="protein sequence ID" value="MDT9002307.1"/>
    <property type="molecule type" value="Genomic_DNA"/>
</dbReference>
<dbReference type="InterPro" id="IPR018718">
    <property type="entry name" value="DUF2242"/>
</dbReference>
<evidence type="ECO:0000313" key="3">
    <source>
        <dbReference type="Proteomes" id="UP001246372"/>
    </source>
</evidence>
<feature type="chain" id="PRO_5046079227" evidence="1">
    <location>
        <begin position="27"/>
        <end position="188"/>
    </location>
</feature>
<gene>
    <name evidence="2" type="ORF">RQP53_23705</name>
</gene>
<accession>A0ABU3PIW4</accession>
<name>A0ABU3PIW4_9BURK</name>
<dbReference type="Proteomes" id="UP001246372">
    <property type="component" value="Unassembled WGS sequence"/>
</dbReference>
<comment type="caution">
    <text evidence="2">The sequence shown here is derived from an EMBL/GenBank/DDBJ whole genome shotgun (WGS) entry which is preliminary data.</text>
</comment>
<sequence>MLTLTLPPRWPLVMLTAALLGGCALPQSSPTPRKTSVYQNERFNSDETFSRLFDGSVDETCEAARRALLSQGYVINSAKSGLVNGSKRFQPDGEVHVEISFNVVCVPDGKNAQIATAYVSAQQDRYAIKKSSNATSIGVSAIGSISVPLSSSQDSMVKVASETIPAGEFYDRYFALMQKLLREQLVEQ</sequence>
<keyword evidence="3" id="KW-1185">Reference proteome</keyword>